<comment type="caution">
    <text evidence="2">The sequence shown here is derived from an EMBL/GenBank/DDBJ whole genome shotgun (WGS) entry which is preliminary data.</text>
</comment>
<dbReference type="InterPro" id="IPR050982">
    <property type="entry name" value="Auxin_biosynth/cation_transpt"/>
</dbReference>
<dbReference type="GO" id="GO:0050660">
    <property type="term" value="F:flavin adenine dinucleotide binding"/>
    <property type="evidence" value="ECO:0007669"/>
    <property type="project" value="TreeGrafter"/>
</dbReference>
<dbReference type="PRINTS" id="PR00368">
    <property type="entry name" value="FADPNR"/>
</dbReference>
<proteinExistence type="predicted"/>
<gene>
    <name evidence="2" type="ORF">GQ466_06385</name>
</gene>
<dbReference type="InterPro" id="IPR036188">
    <property type="entry name" value="FAD/NAD-bd_sf"/>
</dbReference>
<keyword evidence="3" id="KW-1185">Reference proteome</keyword>
<dbReference type="Gene3D" id="3.50.50.60">
    <property type="entry name" value="FAD/NAD(P)-binding domain"/>
    <property type="match status" value="1"/>
</dbReference>
<dbReference type="PANTHER" id="PTHR43539">
    <property type="entry name" value="FLAVIN-BINDING MONOOXYGENASE-LIKE PROTEIN (AFU_ORTHOLOGUE AFUA_4G09220)"/>
    <property type="match status" value="1"/>
</dbReference>
<accession>A0A6I4W5P2</accession>
<dbReference type="OrthoDB" id="4328825at2"/>
<dbReference type="Pfam" id="PF13738">
    <property type="entry name" value="Pyr_redox_3"/>
    <property type="match status" value="1"/>
</dbReference>
<name>A0A6I4W5P2_9ACTN</name>
<evidence type="ECO:0000313" key="3">
    <source>
        <dbReference type="Proteomes" id="UP000431901"/>
    </source>
</evidence>
<reference evidence="2 3" key="1">
    <citation type="submission" date="2019-12" db="EMBL/GenBank/DDBJ databases">
        <title>Nocardia macrotermitis sp. nov. and Nocardia aurantia sp. nov., isolated from the gut of the fungus growing-termite Macrotermes natalensis.</title>
        <authorList>
            <person name="Christine B."/>
            <person name="Rene B."/>
        </authorList>
    </citation>
    <scope>NUCLEOTIDE SEQUENCE [LARGE SCALE GENOMIC DNA]</scope>
    <source>
        <strain evidence="2 3">DSM 102126</strain>
    </source>
</reference>
<dbReference type="RefSeq" id="WP_161101784.1">
    <property type="nucleotide sequence ID" value="NZ_JBHLYI010000005.1"/>
</dbReference>
<dbReference type="Proteomes" id="UP000431901">
    <property type="component" value="Unassembled WGS sequence"/>
</dbReference>
<dbReference type="AlphaFoldDB" id="A0A6I4W5P2"/>
<protein>
    <submittedName>
        <fullName evidence="2">NAD(P)-binding domain-containing protein</fullName>
    </submittedName>
</protein>
<dbReference type="GO" id="GO:0004497">
    <property type="term" value="F:monooxygenase activity"/>
    <property type="evidence" value="ECO:0007669"/>
    <property type="project" value="TreeGrafter"/>
</dbReference>
<dbReference type="PRINTS" id="PR00469">
    <property type="entry name" value="PNDRDTASEII"/>
</dbReference>
<evidence type="ECO:0000256" key="1">
    <source>
        <dbReference type="ARBA" id="ARBA00023002"/>
    </source>
</evidence>
<sequence>MNVDVAVIGAGQAGLSAGYFLRRTDLSSVVLDHADGPGGAWRHRWPTLTLGRTHHIHDLPGLPLGVPDPSRPAADVVAEYFGRYEREMGLDVRRPVDVSLVTSEPDGRLLLSTSGGPYRARALINATGTWERPFWPYYPGRETFRGRQLHTADYRGPDAFAGRRVVVVGGGASGVQALLEIAGVAAATAWVTRRPPVWRDGPFDAEAGRSSVARVAERVRAGLPPGSVVGATGLALTPEVRDGIERGVLARRPMFARVVPDGVVWADGTAFDADVILWATGFRAALDHLAPLGLRGPGGGVALDGALTTRVAADPRVHMLGYGPSASTIGANRAGRAAVREIAAMLGGALGGTRAPGAEIVTGV</sequence>
<dbReference type="EMBL" id="WUTW01000001">
    <property type="protein sequence ID" value="MXQ63655.1"/>
    <property type="molecule type" value="Genomic_DNA"/>
</dbReference>
<keyword evidence="1" id="KW-0560">Oxidoreductase</keyword>
<dbReference type="SUPFAM" id="SSF51905">
    <property type="entry name" value="FAD/NAD(P)-binding domain"/>
    <property type="match status" value="1"/>
</dbReference>
<organism evidence="2 3">
    <name type="scientific">Actinomadura rayongensis</name>
    <dbReference type="NCBI Taxonomy" id="1429076"/>
    <lineage>
        <taxon>Bacteria</taxon>
        <taxon>Bacillati</taxon>
        <taxon>Actinomycetota</taxon>
        <taxon>Actinomycetes</taxon>
        <taxon>Streptosporangiales</taxon>
        <taxon>Thermomonosporaceae</taxon>
        <taxon>Actinomadura</taxon>
    </lineage>
</organism>
<dbReference type="PANTHER" id="PTHR43539:SF78">
    <property type="entry name" value="FLAVIN-CONTAINING MONOOXYGENASE"/>
    <property type="match status" value="1"/>
</dbReference>
<evidence type="ECO:0000313" key="2">
    <source>
        <dbReference type="EMBL" id="MXQ63655.1"/>
    </source>
</evidence>